<evidence type="ECO:0000256" key="5">
    <source>
        <dbReference type="ARBA" id="ARBA00022759"/>
    </source>
</evidence>
<evidence type="ECO:0000259" key="13">
    <source>
        <dbReference type="SMART" id="SM00477"/>
    </source>
</evidence>
<dbReference type="PANTHER" id="PTHR13966:SF5">
    <property type="entry name" value="ENDONUCLEASE G, MITOCHONDRIAL"/>
    <property type="match status" value="1"/>
</dbReference>
<evidence type="ECO:0000256" key="10">
    <source>
        <dbReference type="RuleBase" id="RU366055"/>
    </source>
</evidence>
<name>A0A2S9K6R1_9BURK</name>
<evidence type="ECO:0000256" key="4">
    <source>
        <dbReference type="ARBA" id="ARBA00022723"/>
    </source>
</evidence>
<evidence type="ECO:0000256" key="9">
    <source>
        <dbReference type="PIRSR" id="PIRSR640255-2"/>
    </source>
</evidence>
<dbReference type="PANTHER" id="PTHR13966">
    <property type="entry name" value="ENDONUCLEASE RELATED"/>
    <property type="match status" value="1"/>
</dbReference>
<dbReference type="OrthoDB" id="9811262at2"/>
<evidence type="ECO:0000256" key="1">
    <source>
        <dbReference type="ARBA" id="ARBA00001946"/>
    </source>
</evidence>
<dbReference type="GO" id="GO:0003676">
    <property type="term" value="F:nucleic acid binding"/>
    <property type="evidence" value="ECO:0007669"/>
    <property type="project" value="InterPro"/>
</dbReference>
<feature type="chain" id="PRO_5015406297" description="Endonuclease" evidence="12">
    <location>
        <begin position="27"/>
        <end position="293"/>
    </location>
</feature>
<accession>A0A2S9K6R1</accession>
<dbReference type="SUPFAM" id="SSF54060">
    <property type="entry name" value="His-Me finger endonucleases"/>
    <property type="match status" value="1"/>
</dbReference>
<evidence type="ECO:0000313" key="15">
    <source>
        <dbReference type="EMBL" id="PRD66149.1"/>
    </source>
</evidence>
<keyword evidence="16" id="KW-1185">Reference proteome</keyword>
<proteinExistence type="inferred from homology"/>
<reference evidence="15 16" key="1">
    <citation type="submission" date="2018-03" db="EMBL/GenBank/DDBJ databases">
        <title>Comparative genomics illustrates the genes involved in a hyperalkaliphilic mechanisms of Serpentinomonas isolated from highly-alkaline calcium-rich serpentinized springs.</title>
        <authorList>
            <person name="Suzuki S."/>
            <person name="Ishii S."/>
            <person name="Walworth N."/>
            <person name="Bird L."/>
            <person name="Kuenen J.G."/>
            <person name="Nealson K.H."/>
        </authorList>
    </citation>
    <scope>NUCLEOTIDE SEQUENCE [LARGE SCALE GENOMIC DNA]</scope>
    <source>
        <strain evidence="15 16">P1</strain>
    </source>
</reference>
<evidence type="ECO:0000256" key="3">
    <source>
        <dbReference type="ARBA" id="ARBA00022722"/>
    </source>
</evidence>
<keyword evidence="7" id="KW-0460">Magnesium</keyword>
<feature type="active site" description="Proton acceptor" evidence="8">
    <location>
        <position position="121"/>
    </location>
</feature>
<feature type="region of interest" description="Disordered" evidence="11">
    <location>
        <begin position="247"/>
        <end position="274"/>
    </location>
</feature>
<sequence>MKFTYPLIAAALAATTAATAAGTAQAAHTDCPQHFAGGQPPQIVNPKFKPRTQELCFEAFAVLHSGLSRTPLYAAERLTRKNLEAAKALSRKDSFHAEDRLPEGDRAELSDYARSGYDRGHMAPNADMPTRKAQAESFSLANMVPQVHENNAGVWAGIEAAARELAREEGELYVISGPAFIGKDIQQIGRVLVPTHVWKLLYSPKQQRAGVYLVTNDKTKEYAVLSVAELQKLAGIDPLPGLPAQAREQAMSLPKPQGNRGGGKKSQPQQEDEFTLRDASRLLLDLLQGILGK</sequence>
<evidence type="ECO:0000313" key="16">
    <source>
        <dbReference type="Proteomes" id="UP000238589"/>
    </source>
</evidence>
<comment type="cofactor">
    <cofactor evidence="1 10">
        <name>Mg(2+)</name>
        <dbReference type="ChEBI" id="CHEBI:18420"/>
    </cofactor>
</comment>
<dbReference type="EC" id="3.1.30.-" evidence="10"/>
<evidence type="ECO:0000256" key="11">
    <source>
        <dbReference type="SAM" id="MobiDB-lite"/>
    </source>
</evidence>
<dbReference type="InterPro" id="IPR040255">
    <property type="entry name" value="Non-specific_endonuclease"/>
</dbReference>
<evidence type="ECO:0000256" key="8">
    <source>
        <dbReference type="PIRSR" id="PIRSR640255-1"/>
    </source>
</evidence>
<keyword evidence="5 10" id="KW-0255">Endonuclease</keyword>
<dbReference type="InterPro" id="IPR044925">
    <property type="entry name" value="His-Me_finger_sf"/>
</dbReference>
<dbReference type="RefSeq" id="WP_105747608.1">
    <property type="nucleotide sequence ID" value="NZ_PVLQ01000017.1"/>
</dbReference>
<dbReference type="EMBL" id="PVLQ01000017">
    <property type="protein sequence ID" value="PRD66149.1"/>
    <property type="molecule type" value="Genomic_DNA"/>
</dbReference>
<keyword evidence="4 9" id="KW-0479">Metal-binding</keyword>
<dbReference type="GO" id="GO:0046872">
    <property type="term" value="F:metal ion binding"/>
    <property type="evidence" value="ECO:0007669"/>
    <property type="project" value="UniProtKB-KW"/>
</dbReference>
<feature type="binding site" evidence="9">
    <location>
        <position position="151"/>
    </location>
    <ligand>
        <name>Mg(2+)</name>
        <dbReference type="ChEBI" id="CHEBI:18420"/>
        <note>catalytic</note>
    </ligand>
</feature>
<comment type="similarity">
    <text evidence="2 10">Belongs to the DNA/RNA non-specific endonuclease family.</text>
</comment>
<feature type="domain" description="DNA/RNA non-specific endonuclease/pyrophosphatase/phosphodiesterase" evidence="14">
    <location>
        <begin position="56"/>
        <end position="245"/>
    </location>
</feature>
<dbReference type="GO" id="GO:0004519">
    <property type="term" value="F:endonuclease activity"/>
    <property type="evidence" value="ECO:0007669"/>
    <property type="project" value="UniProtKB-UniRule"/>
</dbReference>
<dbReference type="InterPro" id="IPR020821">
    <property type="entry name" value="ENPP1-3/EXOG-like_nuc-like"/>
</dbReference>
<evidence type="ECO:0000256" key="7">
    <source>
        <dbReference type="ARBA" id="ARBA00022842"/>
    </source>
</evidence>
<dbReference type="GO" id="GO:0016787">
    <property type="term" value="F:hydrolase activity"/>
    <property type="evidence" value="ECO:0007669"/>
    <property type="project" value="UniProtKB-KW"/>
</dbReference>
<dbReference type="Pfam" id="PF01223">
    <property type="entry name" value="Endonuclease_NS"/>
    <property type="match status" value="1"/>
</dbReference>
<feature type="signal peptide" evidence="12">
    <location>
        <begin position="1"/>
        <end position="26"/>
    </location>
</feature>
<dbReference type="SMART" id="SM00477">
    <property type="entry name" value="NUC"/>
    <property type="match status" value="1"/>
</dbReference>
<keyword evidence="6 10" id="KW-0378">Hydrolase</keyword>
<dbReference type="AlphaFoldDB" id="A0A2S9K6R1"/>
<dbReference type="Proteomes" id="UP000238589">
    <property type="component" value="Unassembled WGS sequence"/>
</dbReference>
<protein>
    <recommendedName>
        <fullName evidence="10">Endonuclease</fullName>
        <ecNumber evidence="10">3.1.30.-</ecNumber>
    </recommendedName>
</protein>
<gene>
    <name evidence="15" type="ORF">C6P64_05570</name>
</gene>
<evidence type="ECO:0000259" key="14">
    <source>
        <dbReference type="SMART" id="SM00892"/>
    </source>
</evidence>
<dbReference type="PROSITE" id="PS01070">
    <property type="entry name" value="NUCLEASE_NON_SPEC"/>
    <property type="match status" value="1"/>
</dbReference>
<dbReference type="InterPro" id="IPR044929">
    <property type="entry name" value="DNA/RNA_non-sp_Endonuclease_sf"/>
</dbReference>
<evidence type="ECO:0000256" key="6">
    <source>
        <dbReference type="ARBA" id="ARBA00022801"/>
    </source>
</evidence>
<keyword evidence="12" id="KW-0732">Signal</keyword>
<feature type="domain" description="ENPP1-3/EXOG-like endonuclease/phosphodiesterase" evidence="13">
    <location>
        <begin position="57"/>
        <end position="245"/>
    </location>
</feature>
<organism evidence="15 16">
    <name type="scientific">Malikia granosa</name>
    <dbReference type="NCBI Taxonomy" id="263067"/>
    <lineage>
        <taxon>Bacteria</taxon>
        <taxon>Pseudomonadati</taxon>
        <taxon>Pseudomonadota</taxon>
        <taxon>Betaproteobacteria</taxon>
        <taxon>Burkholderiales</taxon>
        <taxon>Comamonadaceae</taxon>
        <taxon>Malikia</taxon>
    </lineage>
</organism>
<dbReference type="InterPro" id="IPR001604">
    <property type="entry name" value="Endo_G_ENPP1-like_dom"/>
</dbReference>
<evidence type="ECO:0000256" key="2">
    <source>
        <dbReference type="ARBA" id="ARBA00010052"/>
    </source>
</evidence>
<dbReference type="Gene3D" id="3.40.570.10">
    <property type="entry name" value="Extracellular Endonuclease, subunit A"/>
    <property type="match status" value="1"/>
</dbReference>
<dbReference type="InterPro" id="IPR018524">
    <property type="entry name" value="DNA/RNA_endonuclease_AS"/>
</dbReference>
<evidence type="ECO:0000256" key="12">
    <source>
        <dbReference type="SAM" id="SignalP"/>
    </source>
</evidence>
<dbReference type="SMART" id="SM00892">
    <property type="entry name" value="Endonuclease_NS"/>
    <property type="match status" value="1"/>
</dbReference>
<keyword evidence="3 10" id="KW-0540">Nuclease</keyword>
<comment type="caution">
    <text evidence="15">The sequence shown here is derived from an EMBL/GenBank/DDBJ whole genome shotgun (WGS) entry which is preliminary data.</text>
</comment>